<dbReference type="GO" id="GO:0015192">
    <property type="term" value="F:L-phenylalanine transmembrane transporter activity"/>
    <property type="evidence" value="ECO:0007669"/>
    <property type="project" value="TreeGrafter"/>
</dbReference>
<sequence length="261" mass="28876">MTILEIVDLSINFGGLKAVDSLSFAVNEGQIFGLIGPNGAGKTTVFNCITRYYQPNQGRIVFGGQNILDIRSHDVIGKGIARTFQNMELFKSMTVLDNLLVGQHCHLDTNVFSEALSLPVKKRKEREISEKAQKVMELLGLSKYARDLVLSLPYGMQKMVEMGRALVSEPKLILLDEPAAGMNPSESKELSSLIKRLRDTRGITVLVVEHDMAMVRSICDEICVMDFGRKIAQGSADEICRNPQVIEAYLGCEEEGSGCFR</sequence>
<dbReference type="GO" id="GO:0005886">
    <property type="term" value="C:plasma membrane"/>
    <property type="evidence" value="ECO:0007669"/>
    <property type="project" value="TreeGrafter"/>
</dbReference>
<gene>
    <name evidence="5" type="ORF">DCMF_08085</name>
</gene>
<dbReference type="SMART" id="SM00382">
    <property type="entry name" value="AAA"/>
    <property type="match status" value="1"/>
</dbReference>
<dbReference type="SUPFAM" id="SSF52540">
    <property type="entry name" value="P-loop containing nucleoside triphosphate hydrolases"/>
    <property type="match status" value="1"/>
</dbReference>
<dbReference type="AlphaFoldDB" id="A0A3G1KQL0"/>
<dbReference type="CDD" id="cd03219">
    <property type="entry name" value="ABC_Mj1267_LivG_branched"/>
    <property type="match status" value="1"/>
</dbReference>
<dbReference type="Pfam" id="PF00005">
    <property type="entry name" value="ABC_tran"/>
    <property type="match status" value="1"/>
</dbReference>
<dbReference type="GO" id="GO:0005304">
    <property type="term" value="F:L-valine transmembrane transporter activity"/>
    <property type="evidence" value="ECO:0007669"/>
    <property type="project" value="TreeGrafter"/>
</dbReference>
<dbReference type="InterPro" id="IPR032823">
    <property type="entry name" value="BCA_ABC_TP_C"/>
</dbReference>
<keyword evidence="2" id="KW-0547">Nucleotide-binding</keyword>
<dbReference type="RefSeq" id="WP_148133963.1">
    <property type="nucleotide sequence ID" value="NZ_CP017634.1"/>
</dbReference>
<dbReference type="GO" id="GO:0005524">
    <property type="term" value="F:ATP binding"/>
    <property type="evidence" value="ECO:0007669"/>
    <property type="project" value="UniProtKB-KW"/>
</dbReference>
<dbReference type="OrthoDB" id="9779136at2"/>
<dbReference type="FunFam" id="3.40.50.300:FF:000421">
    <property type="entry name" value="Branched-chain amino acid ABC transporter ATP-binding protein"/>
    <property type="match status" value="1"/>
</dbReference>
<evidence type="ECO:0000313" key="6">
    <source>
        <dbReference type="Proteomes" id="UP000323521"/>
    </source>
</evidence>
<dbReference type="Proteomes" id="UP000323521">
    <property type="component" value="Chromosome"/>
</dbReference>
<accession>A0A3G1KQL0</accession>
<name>A0A3G1KQL0_FORW1</name>
<protein>
    <submittedName>
        <fullName evidence="5">ABC transporter ATP-binding protein</fullName>
    </submittedName>
</protein>
<dbReference type="GO" id="GO:1903805">
    <property type="term" value="P:L-valine import across plasma membrane"/>
    <property type="evidence" value="ECO:0007669"/>
    <property type="project" value="TreeGrafter"/>
</dbReference>
<keyword evidence="6" id="KW-1185">Reference proteome</keyword>
<evidence type="ECO:0000256" key="1">
    <source>
        <dbReference type="ARBA" id="ARBA00022448"/>
    </source>
</evidence>
<dbReference type="Gene3D" id="3.40.50.300">
    <property type="entry name" value="P-loop containing nucleotide triphosphate hydrolases"/>
    <property type="match status" value="1"/>
</dbReference>
<dbReference type="InterPro" id="IPR027417">
    <property type="entry name" value="P-loop_NTPase"/>
</dbReference>
<dbReference type="GO" id="GO:1903806">
    <property type="term" value="P:L-isoleucine import across plasma membrane"/>
    <property type="evidence" value="ECO:0007669"/>
    <property type="project" value="TreeGrafter"/>
</dbReference>
<dbReference type="InterPro" id="IPR003593">
    <property type="entry name" value="AAA+_ATPase"/>
</dbReference>
<dbReference type="Pfam" id="PF12399">
    <property type="entry name" value="BCA_ABC_TP_C"/>
    <property type="match status" value="1"/>
</dbReference>
<dbReference type="GO" id="GO:0042941">
    <property type="term" value="P:D-alanine transmembrane transport"/>
    <property type="evidence" value="ECO:0007669"/>
    <property type="project" value="TreeGrafter"/>
</dbReference>
<reference evidence="5 6" key="1">
    <citation type="submission" date="2016-10" db="EMBL/GenBank/DDBJ databases">
        <title>Complete Genome Sequence of Peptococcaceae strain DCMF.</title>
        <authorList>
            <person name="Edwards R.J."/>
            <person name="Holland S.I."/>
            <person name="Deshpande N.P."/>
            <person name="Wong Y.K."/>
            <person name="Ertan H."/>
            <person name="Manefield M."/>
            <person name="Russell T.L."/>
            <person name="Lee M.J."/>
        </authorList>
    </citation>
    <scope>NUCLEOTIDE SEQUENCE [LARGE SCALE GENOMIC DNA]</scope>
    <source>
        <strain evidence="5 6">DCMF</strain>
    </source>
</reference>
<evidence type="ECO:0000256" key="3">
    <source>
        <dbReference type="ARBA" id="ARBA00022840"/>
    </source>
</evidence>
<evidence type="ECO:0000259" key="4">
    <source>
        <dbReference type="PROSITE" id="PS50893"/>
    </source>
</evidence>
<evidence type="ECO:0000256" key="2">
    <source>
        <dbReference type="ARBA" id="ARBA00022741"/>
    </source>
</evidence>
<dbReference type="GO" id="GO:0016887">
    <property type="term" value="F:ATP hydrolysis activity"/>
    <property type="evidence" value="ECO:0007669"/>
    <property type="project" value="InterPro"/>
</dbReference>
<organism evidence="5 6">
    <name type="scientific">Formimonas warabiya</name>
    <dbReference type="NCBI Taxonomy" id="1761012"/>
    <lineage>
        <taxon>Bacteria</taxon>
        <taxon>Bacillati</taxon>
        <taxon>Bacillota</taxon>
        <taxon>Clostridia</taxon>
        <taxon>Eubacteriales</taxon>
        <taxon>Peptococcaceae</taxon>
        <taxon>Candidatus Formimonas</taxon>
    </lineage>
</organism>
<proteinExistence type="predicted"/>
<keyword evidence="3 5" id="KW-0067">ATP-binding</keyword>
<keyword evidence="1" id="KW-0813">Transport</keyword>
<dbReference type="InterPro" id="IPR003439">
    <property type="entry name" value="ABC_transporter-like_ATP-bd"/>
</dbReference>
<dbReference type="GO" id="GO:0015808">
    <property type="term" value="P:L-alanine transport"/>
    <property type="evidence" value="ECO:0007669"/>
    <property type="project" value="TreeGrafter"/>
</dbReference>
<dbReference type="PANTHER" id="PTHR45772:SF7">
    <property type="entry name" value="AMINO ACID ABC TRANSPORTER ATP-BINDING PROTEIN"/>
    <property type="match status" value="1"/>
</dbReference>
<dbReference type="PANTHER" id="PTHR45772">
    <property type="entry name" value="CONSERVED COMPONENT OF ABC TRANSPORTER FOR NATURAL AMINO ACIDS-RELATED"/>
    <property type="match status" value="1"/>
</dbReference>
<dbReference type="GO" id="GO:0015188">
    <property type="term" value="F:L-isoleucine transmembrane transporter activity"/>
    <property type="evidence" value="ECO:0007669"/>
    <property type="project" value="TreeGrafter"/>
</dbReference>
<dbReference type="EMBL" id="CP017634">
    <property type="protein sequence ID" value="ATW24738.1"/>
    <property type="molecule type" value="Genomic_DNA"/>
</dbReference>
<evidence type="ECO:0000313" key="5">
    <source>
        <dbReference type="EMBL" id="ATW24738.1"/>
    </source>
</evidence>
<dbReference type="KEGG" id="fwa:DCMF_08085"/>
<dbReference type="PROSITE" id="PS50893">
    <property type="entry name" value="ABC_TRANSPORTER_2"/>
    <property type="match status" value="1"/>
</dbReference>
<feature type="domain" description="ABC transporter" evidence="4">
    <location>
        <begin position="4"/>
        <end position="252"/>
    </location>
</feature>
<dbReference type="InterPro" id="IPR051120">
    <property type="entry name" value="ABC_AA/LPS_Transport"/>
</dbReference>